<protein>
    <recommendedName>
        <fullName evidence="1">ZSWIM1/3 RNaseH-like domain-containing protein</fullName>
    </recommendedName>
</protein>
<dbReference type="EMBL" id="KI693854">
    <property type="protein sequence ID" value="ETM42148.1"/>
    <property type="molecule type" value="Genomic_DNA"/>
</dbReference>
<reference evidence="2" key="1">
    <citation type="submission" date="2013-11" db="EMBL/GenBank/DDBJ databases">
        <title>The Genome Sequence of Phytophthora parasitica IAC_01/95.</title>
        <authorList>
            <consortium name="The Broad Institute Genomics Platform"/>
            <person name="Russ C."/>
            <person name="Tyler B."/>
            <person name="Panabieres F."/>
            <person name="Shan W."/>
            <person name="Tripathy S."/>
            <person name="Grunwald N."/>
            <person name="Machado M."/>
            <person name="Johnson C.S."/>
            <person name="Arredondo F."/>
            <person name="Hong C."/>
            <person name="Coffey M."/>
            <person name="Young S.K."/>
            <person name="Zeng Q."/>
            <person name="Gargeya S."/>
            <person name="Fitzgerald M."/>
            <person name="Abouelleil A."/>
            <person name="Alvarado L."/>
            <person name="Chapman S.B."/>
            <person name="Gainer-Dewar J."/>
            <person name="Goldberg J."/>
            <person name="Griggs A."/>
            <person name="Gujja S."/>
            <person name="Hansen M."/>
            <person name="Howarth C."/>
            <person name="Imamovic A."/>
            <person name="Ireland A."/>
            <person name="Larimer J."/>
            <person name="McCowan C."/>
            <person name="Murphy C."/>
            <person name="Pearson M."/>
            <person name="Poon T.W."/>
            <person name="Priest M."/>
            <person name="Roberts A."/>
            <person name="Saif S."/>
            <person name="Shea T."/>
            <person name="Sykes S."/>
            <person name="Wortman J."/>
            <person name="Nusbaum C."/>
            <person name="Birren B."/>
        </authorList>
    </citation>
    <scope>NUCLEOTIDE SEQUENCE [LARGE SCALE GENOMIC DNA]</scope>
    <source>
        <strain evidence="2">IAC_01/95</strain>
    </source>
</reference>
<gene>
    <name evidence="2" type="ORF">L914_12154</name>
</gene>
<dbReference type="InterPro" id="IPR048324">
    <property type="entry name" value="ZSWIM1-3_RNaseH-like"/>
</dbReference>
<feature type="domain" description="ZSWIM1/3 RNaseH-like" evidence="1">
    <location>
        <begin position="8"/>
        <end position="44"/>
    </location>
</feature>
<proteinExistence type="predicted"/>
<dbReference type="AlphaFoldDB" id="W2N2N5"/>
<name>W2N2N5_PHYNI</name>
<accession>W2N2N5</accession>
<evidence type="ECO:0000313" key="2">
    <source>
        <dbReference type="EMBL" id="ETM42148.1"/>
    </source>
</evidence>
<dbReference type="VEuPathDB" id="FungiDB:PPTG_23449"/>
<organism evidence="2">
    <name type="scientific">Phytophthora nicotianae</name>
    <name type="common">Potato buckeye rot agent</name>
    <name type="synonym">Phytophthora parasitica</name>
    <dbReference type="NCBI Taxonomy" id="4792"/>
    <lineage>
        <taxon>Eukaryota</taxon>
        <taxon>Sar</taxon>
        <taxon>Stramenopiles</taxon>
        <taxon>Oomycota</taxon>
        <taxon>Peronosporomycetes</taxon>
        <taxon>Peronosporales</taxon>
        <taxon>Peronosporaceae</taxon>
        <taxon>Phytophthora</taxon>
    </lineage>
</organism>
<dbReference type="Pfam" id="PF21056">
    <property type="entry name" value="ZSWIM1-3_RNaseH-like"/>
    <property type="match status" value="1"/>
</dbReference>
<dbReference type="Proteomes" id="UP000054532">
    <property type="component" value="Unassembled WGS sequence"/>
</dbReference>
<sequence>MTKEISYFFNAKNPRWTNTCTFVIDKDFVEWAIIESSFPDANVLLCQYQAMAYWKTKVLSRRCYNLTLSQRDVLETMVVGMLKSKIDLFTSGTDFQSIMTKNYLCRCTSMKTGKAVPTCG</sequence>
<evidence type="ECO:0000259" key="1">
    <source>
        <dbReference type="Pfam" id="PF21056"/>
    </source>
</evidence>